<dbReference type="InterPro" id="IPR018114">
    <property type="entry name" value="TRYPSIN_HIS"/>
</dbReference>
<feature type="signal peptide" evidence="5">
    <location>
        <begin position="1"/>
        <end position="19"/>
    </location>
</feature>
<gene>
    <name evidence="7" type="primary">PPAF3_16</name>
    <name evidence="7" type="ORF">FJT64_002720</name>
</gene>
<dbReference type="PANTHER" id="PTHR24250">
    <property type="entry name" value="CHYMOTRYPSIN-RELATED"/>
    <property type="match status" value="1"/>
</dbReference>
<feature type="chain" id="PRO_5025684834" evidence="5">
    <location>
        <begin position="20"/>
        <end position="324"/>
    </location>
</feature>
<dbReference type="SUPFAM" id="SSF50494">
    <property type="entry name" value="Trypsin-like serine proteases"/>
    <property type="match status" value="1"/>
</dbReference>
<dbReference type="InterPro" id="IPR009003">
    <property type="entry name" value="Peptidase_S1_PA"/>
</dbReference>
<keyword evidence="8" id="KW-1185">Reference proteome</keyword>
<evidence type="ECO:0000256" key="4">
    <source>
        <dbReference type="ARBA" id="ARBA00024195"/>
    </source>
</evidence>
<dbReference type="GO" id="GO:0006508">
    <property type="term" value="P:proteolysis"/>
    <property type="evidence" value="ECO:0007669"/>
    <property type="project" value="InterPro"/>
</dbReference>
<evidence type="ECO:0000256" key="2">
    <source>
        <dbReference type="ARBA" id="ARBA00023157"/>
    </source>
</evidence>
<dbReference type="InterPro" id="IPR043504">
    <property type="entry name" value="Peptidase_S1_PA_chymotrypsin"/>
</dbReference>
<dbReference type="PRINTS" id="PR00722">
    <property type="entry name" value="CHYMOTRYPSIN"/>
</dbReference>
<sequence length="324" mass="34236">MRLALLAAAVLAAVPCAHAASIFFPEMPPTDRSDSRSCGFTDPERLFLLGSGEYQRELPVAEPPRGVVQVGTAPWTALVGLRTAEGPLAWLCGGALVSERVVLTAAHCAEAGSAHGSLAVRLGEHDLATDTDGATQEFAVQSVRIHPGFQQPAQRDDLALLLLDRPATVTRRVRPVCLPRQGEPLPADTLLVAAAFDLSGELSGAQPTATASGGRLARHSASVAPLRVCREQFEGLPHLGFIFPQGLMESSEVCVVRSQDAQCSHDSGGPLVTAGPGPSRLVGLRLLSGCQQQQPEVALRLDNYVDFIKTTTAEMLEEAKQTSV</sequence>
<comment type="caution">
    <text evidence="7">The sequence shown here is derived from an EMBL/GenBank/DDBJ whole genome shotgun (WGS) entry which is preliminary data.</text>
</comment>
<dbReference type="SMART" id="SM00020">
    <property type="entry name" value="Tryp_SPc"/>
    <property type="match status" value="1"/>
</dbReference>
<keyword evidence="3" id="KW-0325">Glycoprotein</keyword>
<evidence type="ECO:0000256" key="3">
    <source>
        <dbReference type="ARBA" id="ARBA00023180"/>
    </source>
</evidence>
<dbReference type="EMBL" id="VIIS01000836">
    <property type="protein sequence ID" value="KAF0304527.1"/>
    <property type="molecule type" value="Genomic_DNA"/>
</dbReference>
<dbReference type="InterPro" id="IPR001314">
    <property type="entry name" value="Peptidase_S1A"/>
</dbReference>
<dbReference type="PROSITE" id="PS00134">
    <property type="entry name" value="TRYPSIN_HIS"/>
    <property type="match status" value="1"/>
</dbReference>
<evidence type="ECO:0000256" key="5">
    <source>
        <dbReference type="SAM" id="SignalP"/>
    </source>
</evidence>
<dbReference type="Proteomes" id="UP000440578">
    <property type="component" value="Unassembled WGS sequence"/>
</dbReference>
<dbReference type="PROSITE" id="PS50240">
    <property type="entry name" value="TRYPSIN_DOM"/>
    <property type="match status" value="1"/>
</dbReference>
<dbReference type="InterPro" id="IPR001254">
    <property type="entry name" value="Trypsin_dom"/>
</dbReference>
<evidence type="ECO:0000313" key="7">
    <source>
        <dbReference type="EMBL" id="KAF0304527.1"/>
    </source>
</evidence>
<dbReference type="Pfam" id="PF00089">
    <property type="entry name" value="Trypsin"/>
    <property type="match status" value="1"/>
</dbReference>
<name>A0A6A4W9T9_AMPAM</name>
<organism evidence="7 8">
    <name type="scientific">Amphibalanus amphitrite</name>
    <name type="common">Striped barnacle</name>
    <name type="synonym">Balanus amphitrite</name>
    <dbReference type="NCBI Taxonomy" id="1232801"/>
    <lineage>
        <taxon>Eukaryota</taxon>
        <taxon>Metazoa</taxon>
        <taxon>Ecdysozoa</taxon>
        <taxon>Arthropoda</taxon>
        <taxon>Crustacea</taxon>
        <taxon>Multicrustacea</taxon>
        <taxon>Cirripedia</taxon>
        <taxon>Thoracica</taxon>
        <taxon>Thoracicalcarea</taxon>
        <taxon>Balanomorpha</taxon>
        <taxon>Balanoidea</taxon>
        <taxon>Balanidae</taxon>
        <taxon>Amphibalaninae</taxon>
        <taxon>Amphibalanus</taxon>
    </lineage>
</organism>
<dbReference type="PANTHER" id="PTHR24250:SF27">
    <property type="entry name" value="ELASTASE 2 LIKE"/>
    <property type="match status" value="1"/>
</dbReference>
<keyword evidence="2" id="KW-1015">Disulfide bond</keyword>
<evidence type="ECO:0000313" key="8">
    <source>
        <dbReference type="Proteomes" id="UP000440578"/>
    </source>
</evidence>
<evidence type="ECO:0000256" key="1">
    <source>
        <dbReference type="ARBA" id="ARBA00022729"/>
    </source>
</evidence>
<reference evidence="7 8" key="1">
    <citation type="submission" date="2019-07" db="EMBL/GenBank/DDBJ databases">
        <title>Draft genome assembly of a fouling barnacle, Amphibalanus amphitrite (Darwin, 1854): The first reference genome for Thecostraca.</title>
        <authorList>
            <person name="Kim W."/>
        </authorList>
    </citation>
    <scope>NUCLEOTIDE SEQUENCE [LARGE SCALE GENOMIC DNA]</scope>
    <source>
        <strain evidence="7">SNU_AA5</strain>
        <tissue evidence="7">Soma without cirri and trophi</tissue>
    </source>
</reference>
<evidence type="ECO:0000259" key="6">
    <source>
        <dbReference type="PROSITE" id="PS50240"/>
    </source>
</evidence>
<dbReference type="AlphaFoldDB" id="A0A6A4W9T9"/>
<dbReference type="FunFam" id="2.40.10.10:FF:000028">
    <property type="entry name" value="Serine protease easter"/>
    <property type="match status" value="1"/>
</dbReference>
<keyword evidence="1 5" id="KW-0732">Signal</keyword>
<comment type="similarity">
    <text evidence="4">Belongs to the peptidase S1 family. CLIP subfamily.</text>
</comment>
<protein>
    <submittedName>
        <fullName evidence="7">Phenoloxidase-activating factor 3</fullName>
    </submittedName>
</protein>
<dbReference type="GO" id="GO:0004252">
    <property type="term" value="F:serine-type endopeptidase activity"/>
    <property type="evidence" value="ECO:0007669"/>
    <property type="project" value="InterPro"/>
</dbReference>
<accession>A0A6A4W9T9</accession>
<proteinExistence type="inferred from homology"/>
<feature type="domain" description="Peptidase S1" evidence="6">
    <location>
        <begin position="48"/>
        <end position="313"/>
    </location>
</feature>
<dbReference type="Gene3D" id="2.40.10.10">
    <property type="entry name" value="Trypsin-like serine proteases"/>
    <property type="match status" value="2"/>
</dbReference>